<gene>
    <name evidence="4" type="ORF">EV681_0746</name>
</gene>
<feature type="region of interest" description="Disordered" evidence="1">
    <location>
        <begin position="144"/>
        <end position="179"/>
    </location>
</feature>
<keyword evidence="2" id="KW-0812">Transmembrane</keyword>
<dbReference type="InterPro" id="IPR032710">
    <property type="entry name" value="NTF2-like_dom_sf"/>
</dbReference>
<keyword evidence="2" id="KW-0472">Membrane</keyword>
<keyword evidence="2" id="KW-1133">Transmembrane helix</keyword>
<reference evidence="4 5" key="1">
    <citation type="submission" date="2019-02" db="EMBL/GenBank/DDBJ databases">
        <title>Genomic Encyclopedia of Type Strains, Phase IV (KMG-IV): sequencing the most valuable type-strain genomes for metagenomic binning, comparative biology and taxonomic classification.</title>
        <authorList>
            <person name="Goeker M."/>
        </authorList>
    </citation>
    <scope>NUCLEOTIDE SEQUENCE [LARGE SCALE GENOMIC DNA]</scope>
    <source>
        <strain evidence="4 5">DSM 23814</strain>
    </source>
</reference>
<dbReference type="AlphaFoldDB" id="A0A4V2FTP9"/>
<evidence type="ECO:0000256" key="1">
    <source>
        <dbReference type="SAM" id="MobiDB-lite"/>
    </source>
</evidence>
<dbReference type="SMART" id="SM00978">
    <property type="entry name" value="Tim44"/>
    <property type="match status" value="1"/>
</dbReference>
<dbReference type="OrthoDB" id="5297955at2"/>
<evidence type="ECO:0000256" key="2">
    <source>
        <dbReference type="SAM" id="Phobius"/>
    </source>
</evidence>
<keyword evidence="5" id="KW-1185">Reference proteome</keyword>
<evidence type="ECO:0000313" key="4">
    <source>
        <dbReference type="EMBL" id="RZT98965.1"/>
    </source>
</evidence>
<sequence length="329" mass="34618">MFKKWSKFLAAAMIVVSSVSMLAVTHDAEARRMGGGSSFGRQSSNITTNRAPAAQAPNAVNRTSAAPAGAAANAGAAAQRSGFSRFLGPIAGIAAGLGIAALLSSLGLGGAMLEFLSSALLIGIVIFGVMFIVRRLRGGQARPAFQGASPMQRQAGSPAPGSRHQYTGQDSASGAMQQHSGLSATDFSGNAQAAAEPADKSWFVPGDFDTPTFLQTAKKQFVTIQGLWDKGDIEDLKNYLTEDLVAELSPQITSRAGQSQTEVVLLNAELLGIEQVQDGHLASVRFSGMLREDAQEAAFRFEEVWNLYKENNSGWLLAGIQQIPVENAS</sequence>
<feature type="domain" description="Tim44-like" evidence="3">
    <location>
        <begin position="194"/>
        <end position="322"/>
    </location>
</feature>
<dbReference type="Gene3D" id="3.10.450.240">
    <property type="match status" value="1"/>
</dbReference>
<accession>A0A4V2FTP9</accession>
<proteinExistence type="predicted"/>
<comment type="caution">
    <text evidence="4">The sequence shown here is derived from an EMBL/GenBank/DDBJ whole genome shotgun (WGS) entry which is preliminary data.</text>
</comment>
<dbReference type="PANTHER" id="PTHR41542">
    <property type="entry name" value="BLL5807 PROTEIN"/>
    <property type="match status" value="1"/>
</dbReference>
<dbReference type="Proteomes" id="UP000293398">
    <property type="component" value="Unassembled WGS sequence"/>
</dbReference>
<dbReference type="RefSeq" id="WP_128395989.1">
    <property type="nucleotide sequence ID" value="NZ_SHKO01000001.1"/>
</dbReference>
<evidence type="ECO:0000259" key="3">
    <source>
        <dbReference type="SMART" id="SM00978"/>
    </source>
</evidence>
<dbReference type="InterPro" id="IPR007379">
    <property type="entry name" value="Tim44-like_dom"/>
</dbReference>
<feature type="transmembrane region" description="Helical" evidence="2">
    <location>
        <begin position="6"/>
        <end position="24"/>
    </location>
</feature>
<evidence type="ECO:0000313" key="5">
    <source>
        <dbReference type="Proteomes" id="UP000293398"/>
    </source>
</evidence>
<dbReference type="SUPFAM" id="SSF54427">
    <property type="entry name" value="NTF2-like"/>
    <property type="match status" value="1"/>
</dbReference>
<dbReference type="EMBL" id="SHKO01000001">
    <property type="protein sequence ID" value="RZT98965.1"/>
    <property type="molecule type" value="Genomic_DNA"/>
</dbReference>
<dbReference type="Pfam" id="PF04280">
    <property type="entry name" value="Tim44"/>
    <property type="match status" value="1"/>
</dbReference>
<dbReference type="PANTHER" id="PTHR41542:SF1">
    <property type="entry name" value="BLL5807 PROTEIN"/>
    <property type="match status" value="1"/>
</dbReference>
<feature type="transmembrane region" description="Helical" evidence="2">
    <location>
        <begin position="86"/>
        <end position="109"/>
    </location>
</feature>
<protein>
    <submittedName>
        <fullName evidence="4">Putative lipid-binding transport protein (Tim44 family)</fullName>
    </submittedName>
</protein>
<organism evidence="4 5">
    <name type="scientific">Advenella incenata</name>
    <dbReference type="NCBI Taxonomy" id="267800"/>
    <lineage>
        <taxon>Bacteria</taxon>
        <taxon>Pseudomonadati</taxon>
        <taxon>Pseudomonadota</taxon>
        <taxon>Betaproteobacteria</taxon>
        <taxon>Burkholderiales</taxon>
        <taxon>Alcaligenaceae</taxon>
    </lineage>
</organism>
<name>A0A4V2FTP9_9BURK</name>
<feature type="transmembrane region" description="Helical" evidence="2">
    <location>
        <begin position="115"/>
        <end position="133"/>
    </location>
</feature>
<feature type="compositionally biased region" description="Polar residues" evidence="1">
    <location>
        <begin position="164"/>
        <end position="179"/>
    </location>
</feature>